<accession>A0ABQ3R5R9</accession>
<dbReference type="RefSeq" id="WP_189996263.1">
    <property type="nucleotide sequence ID" value="NZ_BNCB01000009.1"/>
</dbReference>
<feature type="region of interest" description="Disordered" evidence="1">
    <location>
        <begin position="40"/>
        <end position="65"/>
    </location>
</feature>
<gene>
    <name evidence="2" type="ORF">Srubr_10530</name>
</gene>
<dbReference type="EMBL" id="BNEA01000001">
    <property type="protein sequence ID" value="GHI51207.1"/>
    <property type="molecule type" value="Genomic_DNA"/>
</dbReference>
<sequence>METLQVGLAGLPVRVRGRPERRGGCRRLTGASGVVVVPVDDAEPDRPLKSLQEHPGFPEEPGGDG</sequence>
<reference evidence="3" key="1">
    <citation type="submission" date="2023-07" db="EMBL/GenBank/DDBJ databases">
        <title>Whole genome shotgun sequence of Streptomyces achromogenes subsp. rubradiris NBRC 14000.</title>
        <authorList>
            <person name="Komaki H."/>
            <person name="Tamura T."/>
        </authorList>
    </citation>
    <scope>NUCLEOTIDE SEQUENCE [LARGE SCALE GENOMIC DNA]</scope>
    <source>
        <strain evidence="3">NBRC 14000</strain>
    </source>
</reference>
<keyword evidence="3" id="KW-1185">Reference proteome</keyword>
<comment type="caution">
    <text evidence="2">The sequence shown here is derived from an EMBL/GenBank/DDBJ whole genome shotgun (WGS) entry which is preliminary data.</text>
</comment>
<proteinExistence type="predicted"/>
<protein>
    <submittedName>
        <fullName evidence="2">Uncharacterized protein</fullName>
    </submittedName>
</protein>
<evidence type="ECO:0000256" key="1">
    <source>
        <dbReference type="SAM" id="MobiDB-lite"/>
    </source>
</evidence>
<evidence type="ECO:0000313" key="3">
    <source>
        <dbReference type="Proteomes" id="UP000646738"/>
    </source>
</evidence>
<dbReference type="Proteomes" id="UP000646738">
    <property type="component" value="Unassembled WGS sequence"/>
</dbReference>
<organism evidence="2 3">
    <name type="scientific">Streptomyces rubradiris</name>
    <name type="common">Streptomyces achromogenes subsp. rubradiris</name>
    <dbReference type="NCBI Taxonomy" id="285531"/>
    <lineage>
        <taxon>Bacteria</taxon>
        <taxon>Bacillati</taxon>
        <taxon>Actinomycetota</taxon>
        <taxon>Actinomycetes</taxon>
        <taxon>Kitasatosporales</taxon>
        <taxon>Streptomycetaceae</taxon>
        <taxon>Streptomyces</taxon>
    </lineage>
</organism>
<evidence type="ECO:0000313" key="2">
    <source>
        <dbReference type="EMBL" id="GHI51207.1"/>
    </source>
</evidence>
<name>A0ABQ3R5R9_STRRR</name>